<evidence type="ECO:0000256" key="3">
    <source>
        <dbReference type="ARBA" id="ARBA00022679"/>
    </source>
</evidence>
<evidence type="ECO:0000256" key="5">
    <source>
        <dbReference type="ARBA" id="ARBA00022741"/>
    </source>
</evidence>
<dbReference type="SUPFAM" id="SSF53448">
    <property type="entry name" value="Nucleotide-diphospho-sugar transferases"/>
    <property type="match status" value="1"/>
</dbReference>
<dbReference type="InterPro" id="IPR029044">
    <property type="entry name" value="Nucleotide-diphossugar_trans"/>
</dbReference>
<feature type="domain" description="Nucleotidyl transferase" evidence="9">
    <location>
        <begin position="14"/>
        <end position="291"/>
    </location>
</feature>
<evidence type="ECO:0000313" key="11">
    <source>
        <dbReference type="EMBL" id="TFI57192.1"/>
    </source>
</evidence>
<dbReference type="GO" id="GO:0016853">
    <property type="term" value="F:isomerase activity"/>
    <property type="evidence" value="ECO:0007669"/>
    <property type="project" value="UniProtKB-KW"/>
</dbReference>
<dbReference type="InterPro" id="IPR054566">
    <property type="entry name" value="ManC/GMP-like_b-helix"/>
</dbReference>
<dbReference type="Proteomes" id="UP000298213">
    <property type="component" value="Unassembled WGS sequence"/>
</dbReference>
<dbReference type="GO" id="GO:0005525">
    <property type="term" value="F:GTP binding"/>
    <property type="evidence" value="ECO:0007669"/>
    <property type="project" value="UniProtKB-KW"/>
</dbReference>
<dbReference type="CDD" id="cd02509">
    <property type="entry name" value="GDP-M1P_Guanylyltransferase"/>
    <property type="match status" value="1"/>
</dbReference>
<evidence type="ECO:0000256" key="8">
    <source>
        <dbReference type="RuleBase" id="RU004190"/>
    </source>
</evidence>
<dbReference type="GO" id="GO:0000271">
    <property type="term" value="P:polysaccharide biosynthetic process"/>
    <property type="evidence" value="ECO:0007669"/>
    <property type="project" value="InterPro"/>
</dbReference>
<evidence type="ECO:0000256" key="1">
    <source>
        <dbReference type="ARBA" id="ARBA00006115"/>
    </source>
</evidence>
<feature type="domain" description="MannoseP isomerase/GMP-like beta-helix" evidence="10">
    <location>
        <begin position="301"/>
        <end position="350"/>
    </location>
</feature>
<keyword evidence="3 11" id="KW-0808">Transferase</keyword>
<dbReference type="PANTHER" id="PTHR46390">
    <property type="entry name" value="MANNOSE-1-PHOSPHATE GUANYLYLTRANSFERASE"/>
    <property type="match status" value="1"/>
</dbReference>
<dbReference type="InterPro" id="IPR051161">
    <property type="entry name" value="Mannose-6P_isomerase_type2"/>
</dbReference>
<evidence type="ECO:0000259" key="10">
    <source>
        <dbReference type="Pfam" id="PF22640"/>
    </source>
</evidence>
<dbReference type="RefSeq" id="WP_135088589.1">
    <property type="nucleotide sequence ID" value="NZ_SPDV01000035.1"/>
</dbReference>
<evidence type="ECO:0000256" key="7">
    <source>
        <dbReference type="ARBA" id="ARBA00047343"/>
    </source>
</evidence>
<keyword evidence="5" id="KW-0547">Nucleotide-binding</keyword>
<proteinExistence type="inferred from homology"/>
<dbReference type="EC" id="2.7.7.13" evidence="2"/>
<dbReference type="GO" id="GO:0004475">
    <property type="term" value="F:mannose-1-phosphate guanylyltransferase (GTP) activity"/>
    <property type="evidence" value="ECO:0007669"/>
    <property type="project" value="UniProtKB-EC"/>
</dbReference>
<dbReference type="EMBL" id="SPDV01000035">
    <property type="protein sequence ID" value="TFI57192.1"/>
    <property type="molecule type" value="Genomic_DNA"/>
</dbReference>
<sequence length="360" mass="38219">MSSAADRTDRRVTPVILSGGSGTRLWPLSRADRPKQMLPLLGDRPMLRMTLDRVADDALFSTPVVVASESQVEQIAEQIGDADAGTYRLILEPAARNTAPAITLAAMAAAPDDLLLVMPSDHLIGDPAAFTATVRKGIDLAERGALVTFGIRPTRPETGYGYIRQGAPLGDGAFRVERFVEKPDAERAAAYLAAGDYHWNAGIFLFRAETFLQAVRSHAPAVAEACAAALAGIGEEARVQPDPACFAAAPSISIDYAVMEHADNIAVVPMSVPWSDVGSWQSLYEVSPSDESGNSIAGDCMMIRSTGCLARSDGPLVVAIGVTDLAIIATPDAVLIVPRENSQDVKDAIDLLKSRDDPRL</sequence>
<keyword evidence="4 11" id="KW-0548">Nucleotidyltransferase</keyword>
<keyword evidence="12" id="KW-1185">Reference proteome</keyword>
<dbReference type="InterPro" id="IPR005835">
    <property type="entry name" value="NTP_transferase_dom"/>
</dbReference>
<evidence type="ECO:0000256" key="6">
    <source>
        <dbReference type="ARBA" id="ARBA00023134"/>
    </source>
</evidence>
<evidence type="ECO:0000256" key="2">
    <source>
        <dbReference type="ARBA" id="ARBA00012387"/>
    </source>
</evidence>
<name>A0A4Y8ZPK9_9SPHN</name>
<evidence type="ECO:0000256" key="4">
    <source>
        <dbReference type="ARBA" id="ARBA00022695"/>
    </source>
</evidence>
<dbReference type="SUPFAM" id="SSF159283">
    <property type="entry name" value="Guanosine diphospho-D-mannose pyrophosphorylase/mannose-6-phosphate isomerase linker domain"/>
    <property type="match status" value="1"/>
</dbReference>
<keyword evidence="6" id="KW-0342">GTP-binding</keyword>
<dbReference type="PANTHER" id="PTHR46390:SF1">
    <property type="entry name" value="MANNOSE-1-PHOSPHATE GUANYLYLTRANSFERASE"/>
    <property type="match status" value="1"/>
</dbReference>
<comment type="similarity">
    <text evidence="1 8">Belongs to the mannose-6-phosphate isomerase type 2 family.</text>
</comment>
<dbReference type="InterPro" id="IPR006375">
    <property type="entry name" value="Man1P_GuaTrfase/Man6P_Isoase"/>
</dbReference>
<comment type="caution">
    <text evidence="11">The sequence shown here is derived from an EMBL/GenBank/DDBJ whole genome shotgun (WGS) entry which is preliminary data.</text>
</comment>
<dbReference type="NCBIfam" id="TIGR01479">
    <property type="entry name" value="GMP_PMI"/>
    <property type="match status" value="1"/>
</dbReference>
<dbReference type="OrthoDB" id="9806359at2"/>
<dbReference type="GO" id="GO:0009298">
    <property type="term" value="P:GDP-mannose biosynthetic process"/>
    <property type="evidence" value="ECO:0007669"/>
    <property type="project" value="TreeGrafter"/>
</dbReference>
<dbReference type="Gene3D" id="3.90.550.10">
    <property type="entry name" value="Spore Coat Polysaccharide Biosynthesis Protein SpsA, Chain A"/>
    <property type="match status" value="1"/>
</dbReference>
<reference evidence="11 12" key="1">
    <citation type="submission" date="2019-03" db="EMBL/GenBank/DDBJ databases">
        <title>Genome sequence of Sphingomonas sp. 17J27-24.</title>
        <authorList>
            <person name="Kim M."/>
            <person name="Maeng S."/>
            <person name="Sathiyaraj S."/>
        </authorList>
    </citation>
    <scope>NUCLEOTIDE SEQUENCE [LARGE SCALE GENOMIC DNA]</scope>
    <source>
        <strain evidence="11 12">17J27-24</strain>
    </source>
</reference>
<dbReference type="Pfam" id="PF00483">
    <property type="entry name" value="NTP_transferase"/>
    <property type="match status" value="1"/>
</dbReference>
<dbReference type="InterPro" id="IPR049577">
    <property type="entry name" value="GMPP_N"/>
</dbReference>
<evidence type="ECO:0000259" key="9">
    <source>
        <dbReference type="Pfam" id="PF00483"/>
    </source>
</evidence>
<comment type="catalytic activity">
    <reaction evidence="7">
        <text>alpha-D-mannose 1-phosphate + GTP + H(+) = GDP-alpha-D-mannose + diphosphate</text>
        <dbReference type="Rhea" id="RHEA:15229"/>
        <dbReference type="ChEBI" id="CHEBI:15378"/>
        <dbReference type="ChEBI" id="CHEBI:33019"/>
        <dbReference type="ChEBI" id="CHEBI:37565"/>
        <dbReference type="ChEBI" id="CHEBI:57527"/>
        <dbReference type="ChEBI" id="CHEBI:58409"/>
        <dbReference type="EC" id="2.7.7.13"/>
    </reaction>
</comment>
<keyword evidence="11" id="KW-0413">Isomerase</keyword>
<organism evidence="11 12">
    <name type="scientific">Sphingomonas parva</name>
    <dbReference type="NCBI Taxonomy" id="2555898"/>
    <lineage>
        <taxon>Bacteria</taxon>
        <taxon>Pseudomonadati</taxon>
        <taxon>Pseudomonadota</taxon>
        <taxon>Alphaproteobacteria</taxon>
        <taxon>Sphingomonadales</taxon>
        <taxon>Sphingomonadaceae</taxon>
        <taxon>Sphingomonas</taxon>
    </lineage>
</organism>
<gene>
    <name evidence="11" type="ORF">E2493_15885</name>
</gene>
<dbReference type="AlphaFoldDB" id="A0A4Y8ZPK9"/>
<dbReference type="FunFam" id="3.90.550.10:FF:000046">
    <property type="entry name" value="Mannose-1-phosphate guanylyltransferase (GDP)"/>
    <property type="match status" value="1"/>
</dbReference>
<accession>A0A4Y8ZPK9</accession>
<protein>
    <recommendedName>
        <fullName evidence="2">mannose-1-phosphate guanylyltransferase</fullName>
        <ecNumber evidence="2">2.7.7.13</ecNumber>
    </recommendedName>
</protein>
<dbReference type="Pfam" id="PF22640">
    <property type="entry name" value="ManC_GMP_beta-helix"/>
    <property type="match status" value="1"/>
</dbReference>
<evidence type="ECO:0000313" key="12">
    <source>
        <dbReference type="Proteomes" id="UP000298213"/>
    </source>
</evidence>